<dbReference type="PANTHER" id="PTHR46407">
    <property type="entry name" value="OS02G0208700 PROTEIN"/>
    <property type="match status" value="1"/>
</dbReference>
<dbReference type="GO" id="GO:0080037">
    <property type="term" value="P:negative regulation of cytokinin-activated signaling pathway"/>
    <property type="evidence" value="ECO:0007669"/>
    <property type="project" value="InterPro"/>
</dbReference>
<feature type="domain" description="F-box" evidence="1">
    <location>
        <begin position="7"/>
        <end position="47"/>
    </location>
</feature>
<dbReference type="InterPro" id="IPR044595">
    <property type="entry name" value="KMD1-4"/>
</dbReference>
<dbReference type="PANTHER" id="PTHR46407:SF4">
    <property type="entry name" value="F-BOX DOMAIN-CONTAINING PROTEIN"/>
    <property type="match status" value="1"/>
</dbReference>
<dbReference type="Pfam" id="PF00646">
    <property type="entry name" value="F-box"/>
    <property type="match status" value="1"/>
</dbReference>
<dbReference type="OMA" id="KIENIWP"/>
<protein>
    <submittedName>
        <fullName evidence="2">F-box domain</fullName>
    </submittedName>
</protein>
<dbReference type="InterPro" id="IPR015915">
    <property type="entry name" value="Kelch-typ_b-propeller"/>
</dbReference>
<name>A0A200PMR9_MACCD</name>
<dbReference type="Pfam" id="PF24681">
    <property type="entry name" value="Kelch_KLHDC2_KLHL20_DRC7"/>
    <property type="match status" value="1"/>
</dbReference>
<evidence type="ECO:0000313" key="3">
    <source>
        <dbReference type="Proteomes" id="UP000195402"/>
    </source>
</evidence>
<proteinExistence type="predicted"/>
<gene>
    <name evidence="2" type="ORF">BVC80_533g6</name>
</gene>
<dbReference type="GO" id="GO:2000762">
    <property type="term" value="P:regulation of phenylpropanoid metabolic process"/>
    <property type="evidence" value="ECO:0007669"/>
    <property type="project" value="InterPro"/>
</dbReference>
<dbReference type="STRING" id="56857.A0A200PMR9"/>
<dbReference type="Gene3D" id="2.120.10.80">
    <property type="entry name" value="Kelch-type beta propeller"/>
    <property type="match status" value="1"/>
</dbReference>
<dbReference type="AlphaFoldDB" id="A0A200PMR9"/>
<dbReference type="SUPFAM" id="SSF81383">
    <property type="entry name" value="F-box domain"/>
    <property type="match status" value="1"/>
</dbReference>
<accession>A0A200PMR9</accession>
<dbReference type="InParanoid" id="A0A200PMR9"/>
<dbReference type="InterPro" id="IPR006652">
    <property type="entry name" value="Kelch_1"/>
</dbReference>
<organism evidence="2 3">
    <name type="scientific">Macleaya cordata</name>
    <name type="common">Five-seeded plume-poppy</name>
    <name type="synonym">Bocconia cordata</name>
    <dbReference type="NCBI Taxonomy" id="56857"/>
    <lineage>
        <taxon>Eukaryota</taxon>
        <taxon>Viridiplantae</taxon>
        <taxon>Streptophyta</taxon>
        <taxon>Embryophyta</taxon>
        <taxon>Tracheophyta</taxon>
        <taxon>Spermatophyta</taxon>
        <taxon>Magnoliopsida</taxon>
        <taxon>Ranunculales</taxon>
        <taxon>Papaveraceae</taxon>
        <taxon>Papaveroideae</taxon>
        <taxon>Macleaya</taxon>
    </lineage>
</organism>
<reference evidence="2 3" key="1">
    <citation type="journal article" date="2017" name="Mol. Plant">
        <title>The Genome of Medicinal Plant Macleaya cordata Provides New Insights into Benzylisoquinoline Alkaloids Metabolism.</title>
        <authorList>
            <person name="Liu X."/>
            <person name="Liu Y."/>
            <person name="Huang P."/>
            <person name="Ma Y."/>
            <person name="Qing Z."/>
            <person name="Tang Q."/>
            <person name="Cao H."/>
            <person name="Cheng P."/>
            <person name="Zheng Y."/>
            <person name="Yuan Z."/>
            <person name="Zhou Y."/>
            <person name="Liu J."/>
            <person name="Tang Z."/>
            <person name="Zhuo Y."/>
            <person name="Zhang Y."/>
            <person name="Yu L."/>
            <person name="Huang J."/>
            <person name="Yang P."/>
            <person name="Peng Q."/>
            <person name="Zhang J."/>
            <person name="Jiang W."/>
            <person name="Zhang Z."/>
            <person name="Lin K."/>
            <person name="Ro D.K."/>
            <person name="Chen X."/>
            <person name="Xiong X."/>
            <person name="Shang Y."/>
            <person name="Huang S."/>
            <person name="Zeng J."/>
        </authorList>
    </citation>
    <scope>NUCLEOTIDE SEQUENCE [LARGE SCALE GENOMIC DNA]</scope>
    <source>
        <strain evidence="3">cv. BLH2017</strain>
        <tissue evidence="2">Root</tissue>
    </source>
</reference>
<sequence>MELIPGLPEEIGLECLTRLDYTAHRVSARVCRRWKDLLEGREFYFHRKQAGETHQVACLVQSLPVPTNSEGIKPAGPPSYGVAMFDSASGTWELIDPVPKYPDGLPLFSQLSSVEGKLIVMGGWDPASWNPITDLFIYDFTTRRWKQGKDMPSKRSFFASAALDGKIFVAGGHDENKNALKSAWAYDLRKDEWDELTQMSEERDECEGIVIGNEFWVVSGYSTDHQGRFEGSAESYQLGTGEWKRVEDAWTVGKCPRACVGVGKDGNLVNWSELDSAVRVGACAVELGNQTTLVTGVTYQGAPQGFFLVQGQNGKLERIDVPDEFSGFVQSGCSVEI</sequence>
<dbReference type="SUPFAM" id="SSF117281">
    <property type="entry name" value="Kelch motif"/>
    <property type="match status" value="1"/>
</dbReference>
<dbReference type="OrthoDB" id="191037at2759"/>
<keyword evidence="3" id="KW-1185">Reference proteome</keyword>
<dbReference type="SMART" id="SM00612">
    <property type="entry name" value="Kelch"/>
    <property type="match status" value="2"/>
</dbReference>
<dbReference type="SMART" id="SM00256">
    <property type="entry name" value="FBOX"/>
    <property type="match status" value="1"/>
</dbReference>
<evidence type="ECO:0000313" key="2">
    <source>
        <dbReference type="EMBL" id="OUZ99506.1"/>
    </source>
</evidence>
<dbReference type="InterPro" id="IPR036047">
    <property type="entry name" value="F-box-like_dom_sf"/>
</dbReference>
<dbReference type="Proteomes" id="UP000195402">
    <property type="component" value="Unassembled WGS sequence"/>
</dbReference>
<comment type="caution">
    <text evidence="2">The sequence shown here is derived from an EMBL/GenBank/DDBJ whole genome shotgun (WGS) entry which is preliminary data.</text>
</comment>
<evidence type="ECO:0000259" key="1">
    <source>
        <dbReference type="SMART" id="SM00256"/>
    </source>
</evidence>
<dbReference type="EMBL" id="MVGT01004424">
    <property type="protein sequence ID" value="OUZ99506.1"/>
    <property type="molecule type" value="Genomic_DNA"/>
</dbReference>
<dbReference type="InterPro" id="IPR001810">
    <property type="entry name" value="F-box_dom"/>
</dbReference>
<dbReference type="CDD" id="cd22152">
    <property type="entry name" value="F-box_AtAFR-like"/>
    <property type="match status" value="1"/>
</dbReference>